<dbReference type="GO" id="GO:0005737">
    <property type="term" value="C:cytoplasm"/>
    <property type="evidence" value="ECO:0007669"/>
    <property type="project" value="UniProtKB-SubCell"/>
</dbReference>
<dbReference type="InterPro" id="IPR011961">
    <property type="entry name" value="RimM"/>
</dbReference>
<keyword evidence="4 5" id="KW-0143">Chaperone</keyword>
<dbReference type="AlphaFoldDB" id="A0A7X9UBS3"/>
<keyword evidence="2 5" id="KW-0690">Ribosome biogenesis</keyword>
<dbReference type="Proteomes" id="UP000546970">
    <property type="component" value="Unassembled WGS sequence"/>
</dbReference>
<feature type="domain" description="Ribosome maturation factor RimM PRC barrel" evidence="7">
    <location>
        <begin position="102"/>
        <end position="154"/>
    </location>
</feature>
<dbReference type="PANTHER" id="PTHR33692:SF1">
    <property type="entry name" value="RIBOSOME MATURATION FACTOR RIMM"/>
    <property type="match status" value="1"/>
</dbReference>
<accession>A0A7X9UBS3</accession>
<comment type="subcellular location">
    <subcellularLocation>
        <location evidence="5">Cytoplasm</location>
    </subcellularLocation>
</comment>
<dbReference type="InterPro" id="IPR036976">
    <property type="entry name" value="RimM_N_sf"/>
</dbReference>
<dbReference type="GO" id="GO:0005840">
    <property type="term" value="C:ribosome"/>
    <property type="evidence" value="ECO:0007669"/>
    <property type="project" value="InterPro"/>
</dbReference>
<evidence type="ECO:0000256" key="4">
    <source>
        <dbReference type="ARBA" id="ARBA00023186"/>
    </source>
</evidence>
<organism evidence="8 9">
    <name type="scientific">Collinsella acetigenes</name>
    <dbReference type="NCBI Taxonomy" id="2713419"/>
    <lineage>
        <taxon>Bacteria</taxon>
        <taxon>Bacillati</taxon>
        <taxon>Actinomycetota</taxon>
        <taxon>Coriobacteriia</taxon>
        <taxon>Coriobacteriales</taxon>
        <taxon>Coriobacteriaceae</taxon>
        <taxon>Collinsella</taxon>
    </lineage>
</organism>
<dbReference type="SUPFAM" id="SSF50346">
    <property type="entry name" value="PRC-barrel domain"/>
    <property type="match status" value="1"/>
</dbReference>
<reference evidence="8 9" key="1">
    <citation type="submission" date="2020-04" db="EMBL/GenBank/DDBJ databases">
        <title>Collinsella sp. KGMB02528 nov., an anaerobic actinobacterium isolated from human feces.</title>
        <authorList>
            <person name="Han K.-I."/>
            <person name="Eom M.K."/>
            <person name="Kim J.-S."/>
            <person name="Lee K.C."/>
            <person name="Suh M.K."/>
            <person name="Park S.-H."/>
            <person name="Lee J.H."/>
            <person name="Kang S.W."/>
            <person name="Park J.-E."/>
            <person name="Oh B.S."/>
            <person name="Yu S.Y."/>
            <person name="Choi S.-H."/>
            <person name="Lee D.H."/>
            <person name="Yoon H."/>
            <person name="Kim B.-Y."/>
            <person name="Lee J.H."/>
            <person name="Lee J.-S."/>
        </authorList>
    </citation>
    <scope>NUCLEOTIDE SEQUENCE [LARGE SCALE GENOMIC DNA]</scope>
    <source>
        <strain evidence="8 9">KGMB02528</strain>
    </source>
</reference>
<dbReference type="Gene3D" id="2.30.30.240">
    <property type="entry name" value="PRC-barrel domain"/>
    <property type="match status" value="1"/>
</dbReference>
<dbReference type="GO" id="GO:0043022">
    <property type="term" value="F:ribosome binding"/>
    <property type="evidence" value="ECO:0007669"/>
    <property type="project" value="InterPro"/>
</dbReference>
<evidence type="ECO:0000256" key="3">
    <source>
        <dbReference type="ARBA" id="ARBA00022552"/>
    </source>
</evidence>
<dbReference type="Gene3D" id="2.40.30.60">
    <property type="entry name" value="RimM"/>
    <property type="match status" value="1"/>
</dbReference>
<dbReference type="Pfam" id="PF24986">
    <property type="entry name" value="PRC_RimM"/>
    <property type="match status" value="1"/>
</dbReference>
<proteinExistence type="inferred from homology"/>
<dbReference type="GO" id="GO:0006364">
    <property type="term" value="P:rRNA processing"/>
    <property type="evidence" value="ECO:0007669"/>
    <property type="project" value="UniProtKB-UniRule"/>
</dbReference>
<gene>
    <name evidence="5 8" type="primary">rimM</name>
    <name evidence="8" type="ORF">HF320_04495</name>
</gene>
<comment type="subunit">
    <text evidence="5">Binds ribosomal protein uS19.</text>
</comment>
<keyword evidence="3 5" id="KW-0698">rRNA processing</keyword>
<feature type="domain" description="RimM N-terminal" evidence="6">
    <location>
        <begin position="8"/>
        <end position="90"/>
    </location>
</feature>
<keyword evidence="9" id="KW-1185">Reference proteome</keyword>
<comment type="domain">
    <text evidence="5">The PRC barrel domain binds ribosomal protein uS19.</text>
</comment>
<dbReference type="InterPro" id="IPR002676">
    <property type="entry name" value="RimM_N"/>
</dbReference>
<sequence length="177" mass="19038">MAVRYRNIARVVRPHGSKGEVLVAPLRGLPFLLKKGLTCALTPPALDRDRFCSIRSLSCGGSEALVSFSGVDSLDAAEAIAGCYVLVAEDELDLSPLDHSIDDLIGRKVQDSRYGYLGVVTEVICTPANDVWTIDEGPFGELLIPVIDEVIDSIPDDGPIHTSIMDGIVTESEREDA</sequence>
<keyword evidence="1 5" id="KW-0963">Cytoplasm</keyword>
<evidence type="ECO:0000313" key="8">
    <source>
        <dbReference type="EMBL" id="NMF55589.1"/>
    </source>
</evidence>
<comment type="caution">
    <text evidence="8">The sequence shown here is derived from an EMBL/GenBank/DDBJ whole genome shotgun (WGS) entry which is preliminary data.</text>
</comment>
<dbReference type="InterPro" id="IPR056792">
    <property type="entry name" value="PRC_RimM"/>
</dbReference>
<dbReference type="RefSeq" id="WP_052445312.1">
    <property type="nucleotide sequence ID" value="NZ_JABBCP010000002.1"/>
</dbReference>
<evidence type="ECO:0000256" key="1">
    <source>
        <dbReference type="ARBA" id="ARBA00022490"/>
    </source>
</evidence>
<comment type="similarity">
    <text evidence="5">Belongs to the RimM family.</text>
</comment>
<dbReference type="SUPFAM" id="SSF50447">
    <property type="entry name" value="Translation proteins"/>
    <property type="match status" value="1"/>
</dbReference>
<dbReference type="InterPro" id="IPR011033">
    <property type="entry name" value="PRC_barrel-like_sf"/>
</dbReference>
<dbReference type="InterPro" id="IPR009000">
    <property type="entry name" value="Transl_B-barrel_sf"/>
</dbReference>
<name>A0A7X9UBS3_9ACTN</name>
<evidence type="ECO:0000256" key="2">
    <source>
        <dbReference type="ARBA" id="ARBA00022517"/>
    </source>
</evidence>
<dbReference type="HAMAP" id="MF_00014">
    <property type="entry name" value="Ribosome_mat_RimM"/>
    <property type="match status" value="1"/>
</dbReference>
<evidence type="ECO:0000256" key="5">
    <source>
        <dbReference type="HAMAP-Rule" id="MF_00014"/>
    </source>
</evidence>
<evidence type="ECO:0000313" key="9">
    <source>
        <dbReference type="Proteomes" id="UP000546970"/>
    </source>
</evidence>
<dbReference type="Pfam" id="PF01782">
    <property type="entry name" value="RimM"/>
    <property type="match status" value="1"/>
</dbReference>
<dbReference type="NCBIfam" id="TIGR02273">
    <property type="entry name" value="16S_RimM"/>
    <property type="match status" value="1"/>
</dbReference>
<dbReference type="GO" id="GO:0042274">
    <property type="term" value="P:ribosomal small subunit biogenesis"/>
    <property type="evidence" value="ECO:0007669"/>
    <property type="project" value="UniProtKB-UniRule"/>
</dbReference>
<dbReference type="EMBL" id="JABBCP010000002">
    <property type="protein sequence ID" value="NMF55589.1"/>
    <property type="molecule type" value="Genomic_DNA"/>
</dbReference>
<protein>
    <recommendedName>
        <fullName evidence="5">Ribosome maturation factor RimM</fullName>
    </recommendedName>
</protein>
<evidence type="ECO:0000259" key="6">
    <source>
        <dbReference type="Pfam" id="PF01782"/>
    </source>
</evidence>
<dbReference type="PANTHER" id="PTHR33692">
    <property type="entry name" value="RIBOSOME MATURATION FACTOR RIMM"/>
    <property type="match status" value="1"/>
</dbReference>
<evidence type="ECO:0000259" key="7">
    <source>
        <dbReference type="Pfam" id="PF24986"/>
    </source>
</evidence>
<comment type="function">
    <text evidence="5">An accessory protein needed during the final step in the assembly of 30S ribosomal subunit, possibly for assembly of the head region. Essential for efficient processing of 16S rRNA. May be needed both before and after RbfA during the maturation of 16S rRNA. It has affinity for free ribosomal 30S subunits but not for 70S ribosomes.</text>
</comment>